<dbReference type="CDD" id="cd03042">
    <property type="entry name" value="GST_N_Zeta"/>
    <property type="match status" value="1"/>
</dbReference>
<dbReference type="GO" id="GO:0016034">
    <property type="term" value="F:maleylacetoacetate isomerase activity"/>
    <property type="evidence" value="ECO:0007669"/>
    <property type="project" value="UniProtKB-EC"/>
</dbReference>
<accession>A0A6N7QF30</accession>
<evidence type="ECO:0000256" key="1">
    <source>
        <dbReference type="ARBA" id="ARBA00010007"/>
    </source>
</evidence>
<dbReference type="InterPro" id="IPR005955">
    <property type="entry name" value="GST_Zeta"/>
</dbReference>
<name>A0A6N7QF30_9XANT</name>
<feature type="domain" description="GST C-terminal" evidence="3">
    <location>
        <begin position="91"/>
        <end position="218"/>
    </location>
</feature>
<dbReference type="Gene3D" id="3.40.30.10">
    <property type="entry name" value="Glutaredoxin"/>
    <property type="match status" value="1"/>
</dbReference>
<dbReference type="CDD" id="cd03191">
    <property type="entry name" value="GST_C_Zeta"/>
    <property type="match status" value="1"/>
</dbReference>
<keyword evidence="6" id="KW-1185">Reference proteome</keyword>
<dbReference type="PROSITE" id="PS50405">
    <property type="entry name" value="GST_CTER"/>
    <property type="match status" value="1"/>
</dbReference>
<feature type="domain" description="GST N-terminal" evidence="2">
    <location>
        <begin position="3"/>
        <end position="86"/>
    </location>
</feature>
<dbReference type="InterPro" id="IPR034330">
    <property type="entry name" value="GST_Zeta_C"/>
</dbReference>
<dbReference type="FunFam" id="3.40.30.10:FF:000293">
    <property type="entry name" value="Maleylacetoacetate isomerase MaiA"/>
    <property type="match status" value="1"/>
</dbReference>
<dbReference type="InterPro" id="IPR040079">
    <property type="entry name" value="Glutathione_S-Trfase"/>
</dbReference>
<proteinExistence type="inferred from homology"/>
<evidence type="ECO:0000259" key="3">
    <source>
        <dbReference type="PROSITE" id="PS50405"/>
    </source>
</evidence>
<protein>
    <submittedName>
        <fullName evidence="4">Maleylacetoacetate isomerase</fullName>
        <ecNumber evidence="4">5.2.1.2</ecNumber>
    </submittedName>
</protein>
<comment type="caution">
    <text evidence="4">The sequence shown here is derived from an EMBL/GenBank/DDBJ whole genome shotgun (WGS) entry which is preliminary data.</text>
</comment>
<gene>
    <name evidence="4" type="primary">maiA</name>
    <name evidence="4" type="ORF">GIY21_15500</name>
    <name evidence="5" type="ORF">GIY22_15515</name>
</gene>
<dbReference type="InterPro" id="IPR036249">
    <property type="entry name" value="Thioredoxin-like_sf"/>
</dbReference>
<evidence type="ECO:0000313" key="4">
    <source>
        <dbReference type="EMBL" id="MRH01701.1"/>
    </source>
</evidence>
<evidence type="ECO:0000259" key="2">
    <source>
        <dbReference type="PROSITE" id="PS50404"/>
    </source>
</evidence>
<dbReference type="AlphaFoldDB" id="A0A6N7QF30"/>
<comment type="similarity">
    <text evidence="1">Belongs to the GST superfamily. Zeta family.</text>
</comment>
<dbReference type="RefSeq" id="WP_153752165.1">
    <property type="nucleotide sequence ID" value="NZ_WJPM01000014.1"/>
</dbReference>
<evidence type="ECO:0000313" key="7">
    <source>
        <dbReference type="Proteomes" id="UP000439314"/>
    </source>
</evidence>
<dbReference type="Proteomes" id="UP000437931">
    <property type="component" value="Unassembled WGS sequence"/>
</dbReference>
<reference evidence="5" key="2">
    <citation type="journal article" date="2020" name="Plant Dis.">
        <title>A Grain Rot of Rice in Iran Caused by a Xanthomonas Strain Closely Related to X. sacchari.</title>
        <authorList>
            <person name="Mirghasempour S.A."/>
            <person name="Huang S."/>
            <person name="Studholme D.J."/>
            <person name="Brady C.L."/>
        </authorList>
    </citation>
    <scope>NUCLEOTIDE SEQUENCE</scope>
    <source>
        <strain evidence="5">SAM114</strain>
    </source>
</reference>
<dbReference type="EC" id="5.2.1.2" evidence="4"/>
<dbReference type="EMBL" id="WJPN01000014">
    <property type="protein sequence ID" value="MRH01701.1"/>
    <property type="molecule type" value="Genomic_DNA"/>
</dbReference>
<dbReference type="InterPro" id="IPR034333">
    <property type="entry name" value="GST_Zeta_N"/>
</dbReference>
<dbReference type="SFLD" id="SFLDS00019">
    <property type="entry name" value="Glutathione_Transferase_(cytos"/>
    <property type="match status" value="1"/>
</dbReference>
<sequence>MDEALQLYTYWRSSAAYRVRIGLELKRLAYQSLPVHLVRDGGQQHSPEYARLNPQELVPTLCHEGQPIRQSLAILEYLDERWPEPPLLPDAPIDRARVRGLAQLIACDIHPLNNLRVTQFFESAWNVPQPEREEWMRHWMQTGFDALEQLLAESPDTGRFCHGAQPGLADCCLVPQLYNARRFGVDLQAYPTLERIERACLALPAFDAARPERQPDAQ</sequence>
<dbReference type="InterPro" id="IPR004045">
    <property type="entry name" value="Glutathione_S-Trfase_N"/>
</dbReference>
<dbReference type="PANTHER" id="PTHR42673">
    <property type="entry name" value="MALEYLACETOACETATE ISOMERASE"/>
    <property type="match status" value="1"/>
</dbReference>
<dbReference type="InterPro" id="IPR036282">
    <property type="entry name" value="Glutathione-S-Trfase_C_sf"/>
</dbReference>
<dbReference type="SUPFAM" id="SSF47616">
    <property type="entry name" value="GST C-terminal domain-like"/>
    <property type="match status" value="1"/>
</dbReference>
<dbReference type="NCBIfam" id="TIGR01262">
    <property type="entry name" value="maiA"/>
    <property type="match status" value="1"/>
</dbReference>
<dbReference type="Pfam" id="PF13410">
    <property type="entry name" value="GST_C_2"/>
    <property type="match status" value="1"/>
</dbReference>
<evidence type="ECO:0000313" key="6">
    <source>
        <dbReference type="Proteomes" id="UP000437931"/>
    </source>
</evidence>
<dbReference type="EMBL" id="WJPM01000014">
    <property type="protein sequence ID" value="MRH76033.1"/>
    <property type="molecule type" value="Genomic_DNA"/>
</dbReference>
<dbReference type="SUPFAM" id="SSF52833">
    <property type="entry name" value="Thioredoxin-like"/>
    <property type="match status" value="1"/>
</dbReference>
<reference evidence="6 7" key="1">
    <citation type="submission" date="2019-11" db="EMBL/GenBank/DDBJ databases">
        <title>First report of rice panicle blight caused by Xanthomonas sp. in Iran.</title>
        <authorList>
            <person name="Mirghasempour S.A."/>
            <person name="Huang S."/>
            <person name="Brady C.L."/>
            <person name="Studholme D.J."/>
        </authorList>
    </citation>
    <scope>NUCLEOTIDE SEQUENCE [LARGE SCALE GENOMIC DNA]</scope>
    <source>
        <strain evidence="4 7">ASD011</strain>
        <strain evidence="6">SAM114</strain>
    </source>
</reference>
<dbReference type="SFLD" id="SFLDG00358">
    <property type="entry name" value="Main_(cytGST)"/>
    <property type="match status" value="1"/>
</dbReference>
<dbReference type="Proteomes" id="UP000439314">
    <property type="component" value="Unassembled WGS sequence"/>
</dbReference>
<dbReference type="InterPro" id="IPR010987">
    <property type="entry name" value="Glutathione-S-Trfase_C-like"/>
</dbReference>
<dbReference type="GO" id="GO:0006559">
    <property type="term" value="P:L-phenylalanine catabolic process"/>
    <property type="evidence" value="ECO:0007669"/>
    <property type="project" value="TreeGrafter"/>
</dbReference>
<evidence type="ECO:0000313" key="5">
    <source>
        <dbReference type="EMBL" id="MRH76033.1"/>
    </source>
</evidence>
<dbReference type="FunFam" id="1.20.1050.10:FF:000017">
    <property type="entry name" value="Maleylacetoacetate isomerase"/>
    <property type="match status" value="1"/>
</dbReference>
<dbReference type="GO" id="GO:0005737">
    <property type="term" value="C:cytoplasm"/>
    <property type="evidence" value="ECO:0007669"/>
    <property type="project" value="InterPro"/>
</dbReference>
<dbReference type="GO" id="GO:0004364">
    <property type="term" value="F:glutathione transferase activity"/>
    <property type="evidence" value="ECO:0007669"/>
    <property type="project" value="TreeGrafter"/>
</dbReference>
<dbReference type="PROSITE" id="PS50404">
    <property type="entry name" value="GST_NTER"/>
    <property type="match status" value="1"/>
</dbReference>
<organism evidence="4 7">
    <name type="scientific">Xanthomonas sontii</name>
    <dbReference type="NCBI Taxonomy" id="2650745"/>
    <lineage>
        <taxon>Bacteria</taxon>
        <taxon>Pseudomonadati</taxon>
        <taxon>Pseudomonadota</taxon>
        <taxon>Gammaproteobacteria</taxon>
        <taxon>Lysobacterales</taxon>
        <taxon>Lysobacteraceae</taxon>
        <taxon>Xanthomonas</taxon>
    </lineage>
</organism>
<dbReference type="Pfam" id="PF13417">
    <property type="entry name" value="GST_N_3"/>
    <property type="match status" value="1"/>
</dbReference>
<dbReference type="PANTHER" id="PTHR42673:SF21">
    <property type="entry name" value="GLUTATHIONE S-TRANSFERASE YFCF"/>
    <property type="match status" value="1"/>
</dbReference>
<keyword evidence="4" id="KW-0413">Isomerase</keyword>
<dbReference type="Gene3D" id="1.20.1050.10">
    <property type="match status" value="1"/>
</dbReference>
<dbReference type="GO" id="GO:0006749">
    <property type="term" value="P:glutathione metabolic process"/>
    <property type="evidence" value="ECO:0007669"/>
    <property type="project" value="TreeGrafter"/>
</dbReference>